<dbReference type="EMBL" id="DS480410">
    <property type="protein sequence ID" value="EDO17110.1"/>
    <property type="molecule type" value="Genomic_DNA"/>
</dbReference>
<dbReference type="PANTHER" id="PTHR31679:SF2">
    <property type="entry name" value="PEROXISOMAL MEMBRANE PROTEIN PEX30-RELATED"/>
    <property type="match status" value="1"/>
</dbReference>
<dbReference type="GO" id="GO:0007031">
    <property type="term" value="P:peroxisome organization"/>
    <property type="evidence" value="ECO:0007669"/>
    <property type="project" value="EnsemblFungi"/>
</dbReference>
<keyword evidence="4 7" id="KW-0472">Membrane</keyword>
<feature type="transmembrane region" description="Helical" evidence="7">
    <location>
        <begin position="113"/>
        <end position="129"/>
    </location>
</feature>
<dbReference type="Pfam" id="PF06398">
    <property type="entry name" value="Pex24p"/>
    <property type="match status" value="1"/>
</dbReference>
<keyword evidence="3 7" id="KW-1133">Transmembrane helix</keyword>
<feature type="compositionally biased region" description="Basic and acidic residues" evidence="6">
    <location>
        <begin position="478"/>
        <end position="491"/>
    </location>
</feature>
<feature type="region of interest" description="Disordered" evidence="6">
    <location>
        <begin position="423"/>
        <end position="447"/>
    </location>
</feature>
<dbReference type="InterPro" id="IPR010482">
    <property type="entry name" value="TECPR1-like_DysF"/>
</dbReference>
<dbReference type="PANTHER" id="PTHR31679">
    <property type="entry name" value="PEROXISOMAL MEMBRANE PROTEIN PEX30-RELATED"/>
    <property type="match status" value="1"/>
</dbReference>
<evidence type="ECO:0000313" key="11">
    <source>
        <dbReference type="Proteomes" id="UP000000267"/>
    </source>
</evidence>
<evidence type="ECO:0000256" key="7">
    <source>
        <dbReference type="SAM" id="Phobius"/>
    </source>
</evidence>
<gene>
    <name evidence="10" type="ORF">Kpol_1025p30</name>
</gene>
<dbReference type="HOGENOM" id="CLU_016397_0_1_1"/>
<dbReference type="OrthoDB" id="5586090at2759"/>
<dbReference type="eggNOG" id="ENOG502QT80">
    <property type="taxonomic scope" value="Eukaryota"/>
</dbReference>
<dbReference type="PhylomeDB" id="A7TKV5"/>
<evidence type="ECO:0000259" key="9">
    <source>
        <dbReference type="SMART" id="SM00694"/>
    </source>
</evidence>
<name>A7TKV5_VANPO</name>
<feature type="domain" description="Peroxin/Ferlin" evidence="9">
    <location>
        <begin position="369"/>
        <end position="402"/>
    </location>
</feature>
<feature type="region of interest" description="Disordered" evidence="6">
    <location>
        <begin position="460"/>
        <end position="528"/>
    </location>
</feature>
<accession>A7TKV5</accession>
<evidence type="ECO:0000259" key="8">
    <source>
        <dbReference type="SMART" id="SM00693"/>
    </source>
</evidence>
<dbReference type="InParanoid" id="A7TKV5"/>
<evidence type="ECO:0000256" key="4">
    <source>
        <dbReference type="ARBA" id="ARBA00023136"/>
    </source>
</evidence>
<sequence length="528" mass="60071">MSDINLKESETRATFVENSQPKIGGDSTNVIRSALKKRNVMNMDISSTIVSSPLLSSTPSTISKSLVKIYPYLILADSFLGLVTWTNENIWGSILITLAYIMGILYFQNITKYFGHVVVVGLLWGYSLLHQNIEDIMSSQPTLDDIVLMMDKVTRKFDMFLSPITILSAQDIRRLLSTTIFLSPIYVVISLFIFPPRTLLLVGGVYILTYQSPWSKVTRRILWKFKAVRLFVFYLTGLDLGGINKNQGIIAAVHKQVRKLSSPTQTDVSQPGAMPNKTIRFTYVLYENQRRWIGIGWTSSMLSYERTPWTDEFLNQAPSPEDFTLPEESSDLTWKWVDKSWRLDLTNDGAIQLPSSKQRTTASPGADEGFIYYDNTWKKPSTSDSFSKYTRRRRWIRTAELIKIDTEANEDNEENSIEVNIQSIKDNEESKSAEQKDNDTGSLKRNRSVTILEEPIILGNDVTEENNNSTTVEVTETSETRKDNLRHRGDREEDDEEGIEGEQEEALGFKPSKNRSGSEPSGKDKKEI</sequence>
<feature type="transmembrane region" description="Helical" evidence="7">
    <location>
        <begin position="90"/>
        <end position="107"/>
    </location>
</feature>
<dbReference type="InterPro" id="IPR006614">
    <property type="entry name" value="Peroxin/Ferlin"/>
</dbReference>
<feature type="transmembrane region" description="Helical" evidence="7">
    <location>
        <begin position="69"/>
        <end position="85"/>
    </location>
</feature>
<dbReference type="GO" id="GO:1900063">
    <property type="term" value="P:regulation of peroxisome organization"/>
    <property type="evidence" value="ECO:0007669"/>
    <property type="project" value="EnsemblFungi"/>
</dbReference>
<dbReference type="KEGG" id="vpo:Kpol_1025p30"/>
<dbReference type="GO" id="GO:0005778">
    <property type="term" value="C:peroxisomal membrane"/>
    <property type="evidence" value="ECO:0007669"/>
    <property type="project" value="UniProtKB-SubCell"/>
</dbReference>
<dbReference type="SMART" id="SM00694">
    <property type="entry name" value="DysFC"/>
    <property type="match status" value="1"/>
</dbReference>
<feature type="domain" description="Peroxin/Ferlin" evidence="8">
    <location>
        <begin position="278"/>
        <end position="344"/>
    </location>
</feature>
<evidence type="ECO:0000256" key="5">
    <source>
        <dbReference type="ARBA" id="ARBA00023140"/>
    </source>
</evidence>
<proteinExistence type="predicted"/>
<keyword evidence="2 7" id="KW-0812">Transmembrane</keyword>
<reference evidence="10 11" key="1">
    <citation type="journal article" date="2007" name="Proc. Natl. Acad. Sci. U.S.A.">
        <title>Independent sorting-out of thousands of duplicated gene pairs in two yeast species descended from a whole-genome duplication.</title>
        <authorList>
            <person name="Scannell D.R."/>
            <person name="Frank A.C."/>
            <person name="Conant G.C."/>
            <person name="Byrne K.P."/>
            <person name="Woolfit M."/>
            <person name="Wolfe K.H."/>
        </authorList>
    </citation>
    <scope>NUCLEOTIDE SEQUENCE [LARGE SCALE GENOMIC DNA]</scope>
    <source>
        <strain evidence="11">ATCC 22028 / DSM 70294 / BCRC 21397 / CBS 2163 / NBRC 10782 / NRRL Y-8283 / UCD 57-17</strain>
    </source>
</reference>
<organism evidence="11">
    <name type="scientific">Vanderwaltozyma polyspora (strain ATCC 22028 / DSM 70294 / BCRC 21397 / CBS 2163 / NBRC 10782 / NRRL Y-8283 / UCD 57-17)</name>
    <name type="common">Kluyveromyces polysporus</name>
    <dbReference type="NCBI Taxonomy" id="436907"/>
    <lineage>
        <taxon>Eukaryota</taxon>
        <taxon>Fungi</taxon>
        <taxon>Dikarya</taxon>
        <taxon>Ascomycota</taxon>
        <taxon>Saccharomycotina</taxon>
        <taxon>Saccharomycetes</taxon>
        <taxon>Saccharomycetales</taxon>
        <taxon>Saccharomycetaceae</taxon>
        <taxon>Vanderwaltozyma</taxon>
    </lineage>
</organism>
<dbReference type="InterPro" id="IPR052646">
    <property type="entry name" value="Peroxisomal_PEX28-32"/>
</dbReference>
<evidence type="ECO:0000256" key="6">
    <source>
        <dbReference type="SAM" id="MobiDB-lite"/>
    </source>
</evidence>
<keyword evidence="5" id="KW-0576">Peroxisome</keyword>
<dbReference type="SMART" id="SM00693">
    <property type="entry name" value="DysFN"/>
    <property type="match status" value="1"/>
</dbReference>
<protein>
    <recommendedName>
        <fullName evidence="8 9">Peroxin/Ferlin domain-containing protein</fullName>
    </recommendedName>
</protein>
<comment type="subcellular location">
    <subcellularLocation>
        <location evidence="1">Peroxisome membrane</location>
        <topology evidence="1">Multi-pass membrane protein</topology>
    </subcellularLocation>
</comment>
<dbReference type="RefSeq" id="XP_001644968.1">
    <property type="nucleotide sequence ID" value="XM_001644918.1"/>
</dbReference>
<evidence type="ECO:0000256" key="1">
    <source>
        <dbReference type="ARBA" id="ARBA00004585"/>
    </source>
</evidence>
<evidence type="ECO:0000313" key="10">
    <source>
        <dbReference type="EMBL" id="EDO17110.1"/>
    </source>
</evidence>
<dbReference type="AlphaFoldDB" id="A7TKV5"/>
<dbReference type="FunCoup" id="A7TKV5">
    <property type="interactions" value="72"/>
</dbReference>
<dbReference type="GeneID" id="5545303"/>
<dbReference type="STRING" id="436907.A7TKV5"/>
<feature type="compositionally biased region" description="Low complexity" evidence="6">
    <location>
        <begin position="465"/>
        <end position="477"/>
    </location>
</feature>
<evidence type="ECO:0000256" key="3">
    <source>
        <dbReference type="ARBA" id="ARBA00022989"/>
    </source>
</evidence>
<evidence type="ECO:0000256" key="2">
    <source>
        <dbReference type="ARBA" id="ARBA00022692"/>
    </source>
</evidence>
<keyword evidence="11" id="KW-1185">Reference proteome</keyword>
<feature type="compositionally biased region" description="Acidic residues" evidence="6">
    <location>
        <begin position="492"/>
        <end position="505"/>
    </location>
</feature>
<dbReference type="Proteomes" id="UP000000267">
    <property type="component" value="Unassembled WGS sequence"/>
</dbReference>
<dbReference type="OMA" id="PPFYILT"/>
<feature type="compositionally biased region" description="Basic and acidic residues" evidence="6">
    <location>
        <begin position="425"/>
        <end position="439"/>
    </location>
</feature>